<keyword evidence="5" id="KW-1185">Reference proteome</keyword>
<dbReference type="InterPro" id="IPR000073">
    <property type="entry name" value="AB_hydrolase_1"/>
</dbReference>
<reference evidence="5" key="1">
    <citation type="submission" date="2016-10" db="EMBL/GenBank/DDBJ databases">
        <authorList>
            <person name="Varghese N."/>
            <person name="Submissions S."/>
        </authorList>
    </citation>
    <scope>NUCLEOTIDE SEQUENCE [LARGE SCALE GENOMIC DNA]</scope>
    <source>
        <strain evidence="5">DSM 6150</strain>
    </source>
</reference>
<sequence length="332" mass="37381">MKTCIRTVLYSLTLFVSSGVAWAAPAIEILGKDYAFPNKLEGLPARLSDFKELQINSFTTSDGVKLSYWEAGAGQPLVFIPGWSANGAEYINVMYLLSKHYHVYVLDPRNQGLSQHVDHGNRIARFSADLKEFSEHLGLKSADYVGWSMGAAVLWGYIDLFGTKSIRKAVFVDEPVSIYSHANWSEQERREAGGMTSSAERMVAAFTEGVPTNSLILDMKVVERAMAKDSPYYVNSEAFANAFIKTDPQYTAKVLFDHISNDWRDVIRHKINVPTAIFSGEYSNNLPSQRWMASVIPNARLYAYSKAEQGDHFLMFKNPFKFAADLRDFLEH</sequence>
<dbReference type="InterPro" id="IPR050266">
    <property type="entry name" value="AB_hydrolase_sf"/>
</dbReference>
<evidence type="ECO:0000259" key="3">
    <source>
        <dbReference type="Pfam" id="PF00561"/>
    </source>
</evidence>
<evidence type="ECO:0000256" key="1">
    <source>
        <dbReference type="ARBA" id="ARBA00022801"/>
    </source>
</evidence>
<feature type="signal peptide" evidence="2">
    <location>
        <begin position="1"/>
        <end position="23"/>
    </location>
</feature>
<evidence type="ECO:0000313" key="4">
    <source>
        <dbReference type="EMBL" id="SFN69144.1"/>
    </source>
</evidence>
<protein>
    <submittedName>
        <fullName evidence="4">Pimeloyl-ACP methyl ester carboxylesterase</fullName>
    </submittedName>
</protein>
<dbReference type="RefSeq" id="WP_091195896.1">
    <property type="nucleotide sequence ID" value="NZ_FOVE01000015.1"/>
</dbReference>
<dbReference type="AlphaFoldDB" id="A0A1I5B361"/>
<keyword evidence="1" id="KW-0378">Hydrolase</keyword>
<dbReference type="InterPro" id="IPR029058">
    <property type="entry name" value="AB_hydrolase_fold"/>
</dbReference>
<evidence type="ECO:0000256" key="2">
    <source>
        <dbReference type="SAM" id="SignalP"/>
    </source>
</evidence>
<dbReference type="Gene3D" id="3.40.50.1820">
    <property type="entry name" value="alpha/beta hydrolase"/>
    <property type="match status" value="1"/>
</dbReference>
<accession>A0A1I5B361</accession>
<dbReference type="STRING" id="83765.SAMN05660284_02039"/>
<organism evidence="4 5">
    <name type="scientific">Formivibrio citricus</name>
    <dbReference type="NCBI Taxonomy" id="83765"/>
    <lineage>
        <taxon>Bacteria</taxon>
        <taxon>Pseudomonadati</taxon>
        <taxon>Pseudomonadota</taxon>
        <taxon>Betaproteobacteria</taxon>
        <taxon>Neisseriales</taxon>
        <taxon>Chitinibacteraceae</taxon>
        <taxon>Formivibrio</taxon>
    </lineage>
</organism>
<dbReference type="PANTHER" id="PTHR43798:SF31">
    <property type="entry name" value="AB HYDROLASE SUPERFAMILY PROTEIN YCLE"/>
    <property type="match status" value="1"/>
</dbReference>
<evidence type="ECO:0000313" key="5">
    <source>
        <dbReference type="Proteomes" id="UP000242869"/>
    </source>
</evidence>
<dbReference type="SUPFAM" id="SSF53474">
    <property type="entry name" value="alpha/beta-Hydrolases"/>
    <property type="match status" value="1"/>
</dbReference>
<keyword evidence="2" id="KW-0732">Signal</keyword>
<feature type="chain" id="PRO_5017396292" evidence="2">
    <location>
        <begin position="24"/>
        <end position="332"/>
    </location>
</feature>
<name>A0A1I5B361_9NEIS</name>
<dbReference type="Pfam" id="PF00561">
    <property type="entry name" value="Abhydrolase_1"/>
    <property type="match status" value="1"/>
</dbReference>
<proteinExistence type="predicted"/>
<dbReference type="OrthoDB" id="2987348at2"/>
<dbReference type="EMBL" id="FOVE01000015">
    <property type="protein sequence ID" value="SFN69144.1"/>
    <property type="molecule type" value="Genomic_DNA"/>
</dbReference>
<dbReference type="PANTHER" id="PTHR43798">
    <property type="entry name" value="MONOACYLGLYCEROL LIPASE"/>
    <property type="match status" value="1"/>
</dbReference>
<gene>
    <name evidence="4" type="ORF">SAMN05660284_02039</name>
</gene>
<dbReference type="GO" id="GO:0016020">
    <property type="term" value="C:membrane"/>
    <property type="evidence" value="ECO:0007669"/>
    <property type="project" value="TreeGrafter"/>
</dbReference>
<feature type="domain" description="AB hydrolase-1" evidence="3">
    <location>
        <begin position="76"/>
        <end position="307"/>
    </location>
</feature>
<dbReference type="GO" id="GO:0016787">
    <property type="term" value="F:hydrolase activity"/>
    <property type="evidence" value="ECO:0007669"/>
    <property type="project" value="UniProtKB-KW"/>
</dbReference>
<dbReference type="Proteomes" id="UP000242869">
    <property type="component" value="Unassembled WGS sequence"/>
</dbReference>